<evidence type="ECO:0000259" key="11">
    <source>
        <dbReference type="Pfam" id="PF13954"/>
    </source>
</evidence>
<evidence type="ECO:0000256" key="9">
    <source>
        <dbReference type="ARBA" id="ARBA00023237"/>
    </source>
</evidence>
<keyword evidence="9" id="KW-0998">Cell outer membrane</keyword>
<dbReference type="AlphaFoldDB" id="A0A0M3STD8"/>
<dbReference type="Pfam" id="PF00577">
    <property type="entry name" value="Usher"/>
    <property type="match status" value="1"/>
</dbReference>
<comment type="subcellular location">
    <subcellularLocation>
        <location evidence="1">Cell outer membrane</location>
        <topology evidence="1">Multi-pass membrane protein</topology>
    </subcellularLocation>
</comment>
<dbReference type="PANTHER" id="PTHR30451">
    <property type="entry name" value="OUTER MEMBRANE USHER PROTEIN"/>
    <property type="match status" value="1"/>
</dbReference>
<dbReference type="Gene3D" id="2.60.40.3110">
    <property type="match status" value="1"/>
</dbReference>
<keyword evidence="12" id="KW-0614">Plasmid</keyword>
<evidence type="ECO:0000256" key="8">
    <source>
        <dbReference type="ARBA" id="ARBA00023136"/>
    </source>
</evidence>
<dbReference type="InterPro" id="IPR043142">
    <property type="entry name" value="PapC-like_C_sf"/>
</dbReference>
<evidence type="ECO:0000256" key="4">
    <source>
        <dbReference type="ARBA" id="ARBA00022452"/>
    </source>
</evidence>
<feature type="domain" description="PapC-like C-terminal" evidence="10">
    <location>
        <begin position="832"/>
        <end position="903"/>
    </location>
</feature>
<dbReference type="GO" id="GO:0009297">
    <property type="term" value="P:pilus assembly"/>
    <property type="evidence" value="ECO:0007669"/>
    <property type="project" value="InterPro"/>
</dbReference>
<sequence length="924" mass="99378">MLNRIQTMHDLFFPGAMDRNYPPGRLHRLAVLIMLLCGTAARPVQAEDYFNPALLGLGSSGSGTGAAARAVYSAAPEEVDEAALARLARGEQLPGIYPVELWLNGTYVESRDVAFSQVPGTGRLAASLSVNDALFLGIRASAFDGSGIQTDPEHAAIPVPGLLDAVPGARARFDFSRSRLDLTVPEIYLAREESGAVDARFWDEGLTAAMTDYNFSASHTRARGAGSADSDGGGSYFLSLNNGINLGSWQLRNFSTMTIKTLTRSTDRSESTVSRTSRNWTAINTWAQRPVAPLKGLLTVGDGYTPSEVFDSVQFRGVQLASDEEMYTDLQRNFAPIVRGTARSNARVTVRQNGNVIYETTVAPGPFEIRDLNSSSLSGDLYVTVREADGASTSFVQGFSSVAVMQREGQLRYGLTAGRYRNSGQESRTPQFAQGSLIYGLPYDLTLYGGGLLSSDYQAWSLGSGAGLGVLGALSADVTQSHTVLPGTEARDGQSWRLRYSKGVPETGTTVTLAAYRYSTQGYYSFRDASVLVGKNSTVTSWTPDGVWSTPVINGRSRQALELNLTQRLGDIGSLSLSGSRKTYWDLADDQRSVSLNYSVTAQRVSYSLGYMLSAWPGTDRKNDRQFSLNVQLPLQDWLMGSEWRHSLWANYGMTHDDTGRTAHSAGIGGTALEDNRLSWGATQSLVSGGGDGVKDTNSGSLNGNYSGGRGKVSAGYSYGRDQQQLSYGVQGGVVATRYGVTLSQSLGDTMALVRAPGADGVRVENTTGARTDWRGYTVMTSLQPYRRNRINLDPLSAGPDVTLGLNSQTVTPLRGAVVLANFTTSVGRQVLFTLTRQGRPLPFGTTVTLVQNKTEGHAQGQRMGIASDFGQVYMSGMPDEGLLDVTWGDGHDARCRIPYRLSTADIAAAGAERLPVIHQGECT</sequence>
<dbReference type="InterPro" id="IPR042186">
    <property type="entry name" value="FimD_plug_dom"/>
</dbReference>
<dbReference type="EMBL" id="KT225520">
    <property type="protein sequence ID" value="ALD82348.1"/>
    <property type="molecule type" value="Genomic_DNA"/>
</dbReference>
<evidence type="ECO:0000256" key="7">
    <source>
        <dbReference type="ARBA" id="ARBA00022729"/>
    </source>
</evidence>
<keyword evidence="5" id="KW-1029">Fimbrium biogenesis</keyword>
<dbReference type="Gene3D" id="2.60.40.2610">
    <property type="entry name" value="Outer membrane usher protein FimD, plug domain"/>
    <property type="match status" value="1"/>
</dbReference>
<dbReference type="InterPro" id="IPR025949">
    <property type="entry name" value="PapC-like_C"/>
</dbReference>
<proteinExistence type="inferred from homology"/>
<evidence type="ECO:0000256" key="2">
    <source>
        <dbReference type="ARBA" id="ARBA00008064"/>
    </source>
</evidence>
<evidence type="ECO:0000256" key="1">
    <source>
        <dbReference type="ARBA" id="ARBA00004571"/>
    </source>
</evidence>
<dbReference type="Gene3D" id="3.10.20.410">
    <property type="match status" value="1"/>
</dbReference>
<evidence type="ECO:0000259" key="10">
    <source>
        <dbReference type="Pfam" id="PF13953"/>
    </source>
</evidence>
<keyword evidence="3" id="KW-0813">Transport</keyword>
<dbReference type="Pfam" id="PF13953">
    <property type="entry name" value="PapC_C"/>
    <property type="match status" value="1"/>
</dbReference>
<organism evidence="12">
    <name type="scientific">Raoultella ornithinolytica</name>
    <name type="common">Klebsiella ornithinolytica</name>
    <dbReference type="NCBI Taxonomy" id="54291"/>
    <lineage>
        <taxon>Bacteria</taxon>
        <taxon>Pseudomonadati</taxon>
        <taxon>Pseudomonadota</taxon>
        <taxon>Gammaproteobacteria</taxon>
        <taxon>Enterobacterales</taxon>
        <taxon>Enterobacteriaceae</taxon>
        <taxon>Klebsiella/Raoultella group</taxon>
        <taxon>Raoultella</taxon>
    </lineage>
</organism>
<keyword evidence="8" id="KW-0472">Membrane</keyword>
<dbReference type="FunFam" id="2.60.40.3110:FF:000001">
    <property type="entry name" value="Putative fimbrial outer membrane usher"/>
    <property type="match status" value="1"/>
</dbReference>
<evidence type="ECO:0000313" key="12">
    <source>
        <dbReference type="EMBL" id="ALD82348.1"/>
    </source>
</evidence>
<evidence type="ECO:0000256" key="3">
    <source>
        <dbReference type="ARBA" id="ARBA00022448"/>
    </source>
</evidence>
<keyword evidence="6" id="KW-0812">Transmembrane</keyword>
<dbReference type="InterPro" id="IPR000015">
    <property type="entry name" value="Fimb_usher"/>
</dbReference>
<dbReference type="PANTHER" id="PTHR30451:SF21">
    <property type="entry name" value="FIMBRIAL USHER DOMAIN-CONTAINING PROTEIN YDET-RELATED"/>
    <property type="match status" value="1"/>
</dbReference>
<protein>
    <submittedName>
        <fullName evidence="12">Type 1 fimbriae anchoring protein FimD</fullName>
    </submittedName>
</protein>
<keyword evidence="7" id="KW-0732">Signal</keyword>
<dbReference type="FunFam" id="2.60.40.2610:FF:000001">
    <property type="entry name" value="Outer membrane fimbrial usher protein"/>
    <property type="match status" value="1"/>
</dbReference>
<geneLocation type="plasmid" evidence="12">
    <name>pRJ46C</name>
</geneLocation>
<comment type="similarity">
    <text evidence="2">Belongs to the fimbrial export usher family.</text>
</comment>
<dbReference type="GO" id="GO:0015473">
    <property type="term" value="F:fimbrial usher porin activity"/>
    <property type="evidence" value="ECO:0007669"/>
    <property type="project" value="InterPro"/>
</dbReference>
<dbReference type="InterPro" id="IPR025885">
    <property type="entry name" value="PapC_N"/>
</dbReference>
<accession>A0A0M3STD8</accession>
<keyword evidence="4" id="KW-1134">Transmembrane beta strand</keyword>
<evidence type="ECO:0000256" key="6">
    <source>
        <dbReference type="ARBA" id="ARBA00022692"/>
    </source>
</evidence>
<reference evidence="12" key="1">
    <citation type="submission" date="2015-06" db="EMBL/GenBank/DDBJ databases">
        <title>Carbapenemase-producing Raoultella ornithinolytica.</title>
        <authorList>
            <person name="Sun J."/>
            <person name="Zhang F."/>
        </authorList>
    </citation>
    <scope>NUCLEOTIDE SEQUENCE</scope>
    <source>
        <strain evidence="12">RJ46C</strain>
        <plasmid evidence="12">pRJ46C</plasmid>
    </source>
</reference>
<feature type="domain" description="PapC N-terminal" evidence="11">
    <location>
        <begin position="82"/>
        <end position="217"/>
    </location>
</feature>
<evidence type="ECO:0000256" key="5">
    <source>
        <dbReference type="ARBA" id="ARBA00022558"/>
    </source>
</evidence>
<dbReference type="InterPro" id="IPR037224">
    <property type="entry name" value="PapC_N_sf"/>
</dbReference>
<dbReference type="Gene3D" id="2.60.40.2070">
    <property type="match status" value="1"/>
</dbReference>
<dbReference type="SUPFAM" id="SSF141729">
    <property type="entry name" value="FimD N-terminal domain-like"/>
    <property type="match status" value="1"/>
</dbReference>
<name>A0A0M3STD8_RAOOR</name>
<dbReference type="Pfam" id="PF13954">
    <property type="entry name" value="PapC_N"/>
    <property type="match status" value="1"/>
</dbReference>
<dbReference type="GO" id="GO:0009279">
    <property type="term" value="C:cell outer membrane"/>
    <property type="evidence" value="ECO:0007669"/>
    <property type="project" value="UniProtKB-SubCell"/>
</dbReference>